<reference evidence="2 3" key="1">
    <citation type="submission" date="2020-11" db="EMBL/GenBank/DDBJ databases">
        <authorList>
            <person name="Kim M.K."/>
        </authorList>
    </citation>
    <scope>NUCLEOTIDE SEQUENCE [LARGE SCALE GENOMIC DNA]</scope>
    <source>
        <strain evidence="2 3">BT662</strain>
    </source>
</reference>
<evidence type="ECO:0000313" key="2">
    <source>
        <dbReference type="EMBL" id="MBF9221999.1"/>
    </source>
</evidence>
<organism evidence="2 3">
    <name type="scientific">Hymenobacter ruricola</name>
    <dbReference type="NCBI Taxonomy" id="2791023"/>
    <lineage>
        <taxon>Bacteria</taxon>
        <taxon>Pseudomonadati</taxon>
        <taxon>Bacteroidota</taxon>
        <taxon>Cytophagia</taxon>
        <taxon>Cytophagales</taxon>
        <taxon>Hymenobacteraceae</taxon>
        <taxon>Hymenobacter</taxon>
    </lineage>
</organism>
<keyword evidence="3" id="KW-1185">Reference proteome</keyword>
<protein>
    <submittedName>
        <fullName evidence="2">Uncharacterized protein</fullName>
    </submittedName>
</protein>
<comment type="caution">
    <text evidence="2">The sequence shown here is derived from an EMBL/GenBank/DDBJ whole genome shotgun (WGS) entry which is preliminary data.</text>
</comment>
<evidence type="ECO:0000313" key="3">
    <source>
        <dbReference type="Proteomes" id="UP000618931"/>
    </source>
</evidence>
<feature type="compositionally biased region" description="Low complexity" evidence="1">
    <location>
        <begin position="201"/>
        <end position="216"/>
    </location>
</feature>
<evidence type="ECO:0000256" key="1">
    <source>
        <dbReference type="SAM" id="MobiDB-lite"/>
    </source>
</evidence>
<gene>
    <name evidence="2" type="ORF">I2H31_12890</name>
</gene>
<dbReference type="Proteomes" id="UP000618931">
    <property type="component" value="Unassembled WGS sequence"/>
</dbReference>
<dbReference type="EMBL" id="JADQDM010000005">
    <property type="protein sequence ID" value="MBF9221999.1"/>
    <property type="molecule type" value="Genomic_DNA"/>
</dbReference>
<feature type="region of interest" description="Disordered" evidence="1">
    <location>
        <begin position="1"/>
        <end position="434"/>
    </location>
</feature>
<feature type="compositionally biased region" description="Basic and acidic residues" evidence="1">
    <location>
        <begin position="110"/>
        <end position="126"/>
    </location>
</feature>
<accession>A0ABS0I611</accession>
<feature type="compositionally biased region" description="Polar residues" evidence="1">
    <location>
        <begin position="236"/>
        <end position="250"/>
    </location>
</feature>
<feature type="compositionally biased region" description="Polar residues" evidence="1">
    <location>
        <begin position="1"/>
        <end position="10"/>
    </location>
</feature>
<feature type="compositionally biased region" description="Low complexity" evidence="1">
    <location>
        <begin position="46"/>
        <end position="68"/>
    </location>
</feature>
<dbReference type="RefSeq" id="WP_196293443.1">
    <property type="nucleotide sequence ID" value="NZ_JADQDM010000005.1"/>
</dbReference>
<proteinExistence type="predicted"/>
<sequence>MENEPLNLNTEDNDIAGNRIDGPIGNTAARPTAPNAGVGIPGGPPTTGTPDVDSPEAPASSESLADAETGAGQGAVEANPAQQENKEADPADLTPGDTYGGNFSNSTQDSYRDQARRDNQDSDPNRGEFGAQDLAGTTHGGFGNQNRVVEYQPHHSAEDQYYGGAGRPGVQDNAYRQYDGRDERPDTGSGYGFERGPVLVSAPGGPATGASTARGGEFAGPNGDNRNQPDRADVNSARQVDNGSAKSPTDTGFAPDYGHTSLWGAAETNAGQPTGEHRNQTEDYLPTPGGSDKQGRPDANDPTYAADAPAASDERGERPASSTGYGDRGREQPRQTPDFGTGDDRNGYVQPQANNGDSGQGVGSRGGSYNDAYDDSQPGSKAGSPAQGEQRSEDRAQNYGQEARQENRSGQGDDEAADHGAPRRNAGRDGEADE</sequence>
<feature type="compositionally biased region" description="Basic and acidic residues" evidence="1">
    <location>
        <begin position="417"/>
        <end position="434"/>
    </location>
</feature>
<name>A0ABS0I611_9BACT</name>